<dbReference type="InterPro" id="IPR016163">
    <property type="entry name" value="Ald_DH_C"/>
</dbReference>
<dbReference type="Gene3D" id="3.40.605.10">
    <property type="entry name" value="Aldehyde Dehydrogenase, Chain A, domain 1"/>
    <property type="match status" value="1"/>
</dbReference>
<name>A0A7V5PN75_CALAY</name>
<gene>
    <name evidence="4" type="ORF">ENJ89_01155</name>
</gene>
<dbReference type="InterPro" id="IPR012408">
    <property type="entry name" value="Acetald_propionald_DH-rel"/>
</dbReference>
<evidence type="ECO:0000256" key="1">
    <source>
        <dbReference type="ARBA" id="ARBA00023002"/>
    </source>
</evidence>
<dbReference type="CDD" id="cd07121">
    <property type="entry name" value="ALDH_EutE"/>
    <property type="match status" value="1"/>
</dbReference>
<dbReference type="Gene3D" id="3.40.309.10">
    <property type="entry name" value="Aldehyde Dehydrogenase, Chain A, domain 2"/>
    <property type="match status" value="1"/>
</dbReference>
<dbReference type="PANTHER" id="PTHR11699">
    <property type="entry name" value="ALDEHYDE DEHYDROGENASE-RELATED"/>
    <property type="match status" value="1"/>
</dbReference>
<dbReference type="InterPro" id="IPR016161">
    <property type="entry name" value="Ald_DH/histidinol_DH"/>
</dbReference>
<organism evidence="4">
    <name type="scientific">Caldithrix abyssi</name>
    <dbReference type="NCBI Taxonomy" id="187145"/>
    <lineage>
        <taxon>Bacteria</taxon>
        <taxon>Pseudomonadati</taxon>
        <taxon>Calditrichota</taxon>
        <taxon>Calditrichia</taxon>
        <taxon>Calditrichales</taxon>
        <taxon>Calditrichaceae</taxon>
        <taxon>Caldithrix</taxon>
    </lineage>
</organism>
<reference evidence="4" key="1">
    <citation type="journal article" date="2020" name="mSystems">
        <title>Genome- and Community-Level Interaction Insights into Carbon Utilization and Element Cycling Functions of Hydrothermarchaeota in Hydrothermal Sediment.</title>
        <authorList>
            <person name="Zhou Z."/>
            <person name="Liu Y."/>
            <person name="Xu W."/>
            <person name="Pan J."/>
            <person name="Luo Z.H."/>
            <person name="Li M."/>
        </authorList>
    </citation>
    <scope>NUCLEOTIDE SEQUENCE [LARGE SCALE GENOMIC DNA]</scope>
    <source>
        <strain evidence="4">HyVt-527</strain>
    </source>
</reference>
<keyword evidence="1" id="KW-0560">Oxidoreductase</keyword>
<feature type="domain" description="Aldehyde dehydrogenase" evidence="3">
    <location>
        <begin position="33"/>
        <end position="298"/>
    </location>
</feature>
<dbReference type="EMBL" id="DROD01000084">
    <property type="protein sequence ID" value="HHJ51775.1"/>
    <property type="molecule type" value="Genomic_DNA"/>
</dbReference>
<dbReference type="InterPro" id="IPR015590">
    <property type="entry name" value="Aldehyde_DH_dom"/>
</dbReference>
<feature type="domain" description="Aldehyde dehydrogenase" evidence="3">
    <location>
        <begin position="354"/>
        <end position="428"/>
    </location>
</feature>
<evidence type="ECO:0000256" key="2">
    <source>
        <dbReference type="ARBA" id="ARBA00023027"/>
    </source>
</evidence>
<dbReference type="GO" id="GO:0008774">
    <property type="term" value="F:acetaldehyde dehydrogenase (acetylating) activity"/>
    <property type="evidence" value="ECO:0007669"/>
    <property type="project" value="InterPro"/>
</dbReference>
<keyword evidence="2" id="KW-0520">NAD</keyword>
<dbReference type="InterPro" id="IPR016162">
    <property type="entry name" value="Ald_DH_N"/>
</dbReference>
<evidence type="ECO:0000259" key="3">
    <source>
        <dbReference type="Pfam" id="PF00171"/>
    </source>
</evidence>
<dbReference type="PIRSF" id="PIRSF036410">
    <property type="entry name" value="EutE_PduP"/>
    <property type="match status" value="1"/>
</dbReference>
<comment type="caution">
    <text evidence="4">The sequence shown here is derived from an EMBL/GenBank/DDBJ whole genome shotgun (WGS) entry which is preliminary data.</text>
</comment>
<proteinExistence type="predicted"/>
<dbReference type="AlphaFoldDB" id="A0A7V5PN75"/>
<sequence length="473" mass="50892">MALSDREISQIVDSVLARLNQARPVATASVRSGNYPAGVYETLEEAVQVAKEAQKKIRNLEFRGKIIQAMRQAGVKYARELAEMAVRETGMGRVEDKIQKNISQAERTPGLEDLKPEALSGDHGLTITENAAWGVIASITPSTNPGATVINNSISMVAAGNAVVFGPHPAAKKVTQRAIEVLNQAIVSVGGPQYLLTTVAEPSIENAQKLFKFPGIDLLVVTGGESVVEAAKKHTDKRLMAAGAGNPPVVVDETADIPKAARDIIWGASFDNNIVCADEKEIIVVDQVADQLKSEMQKGQAVELTAAQAEELAKVILEGYPGANPVINRKWVGRDAAKFAAAIGLNVPQDTRLLFAETDKDHPFARLELMMPVVPLIRASDADQAIDLAIELERGLHHTAAMHSKNIDHMHRMANEINTSIFVKNGPCLAGLGFGGEGWTSMTITTPTGEGVTSARSFVRLRRCVIVDHFRIV</sequence>
<protein>
    <submittedName>
        <fullName evidence="4">Aldehyde dehydrogenase EutE</fullName>
    </submittedName>
</protein>
<dbReference type="SUPFAM" id="SSF53720">
    <property type="entry name" value="ALDH-like"/>
    <property type="match status" value="1"/>
</dbReference>
<dbReference type="Pfam" id="PF00171">
    <property type="entry name" value="Aldedh"/>
    <property type="match status" value="2"/>
</dbReference>
<dbReference type="Proteomes" id="UP000886124">
    <property type="component" value="Unassembled WGS sequence"/>
</dbReference>
<dbReference type="NCBIfam" id="NF011927">
    <property type="entry name" value="PRK15398.1"/>
    <property type="match status" value="1"/>
</dbReference>
<evidence type="ECO:0000313" key="4">
    <source>
        <dbReference type="EMBL" id="HHJ51775.1"/>
    </source>
</evidence>
<accession>A0A7V5PN75</accession>